<protein>
    <recommendedName>
        <fullName evidence="2">DUF2726 domain-containing protein</fullName>
    </recommendedName>
</protein>
<evidence type="ECO:0000313" key="3">
    <source>
        <dbReference type="EMBL" id="RUO80351.1"/>
    </source>
</evidence>
<sequence>MEILLLLFVVTLIAVAVVASRLSENYVPYPYKQREATLCSAHEDQFLTLLEKAVGQDYRIFVKVRLNDIVTVRKGLSRNAKRDAEAKAGQKLLDFVLCDRQTMAVKAAIELEPATPSSNQQKRNWFLKNALSAAGVPFFRFKAKPGYRVADLHDYINGKIRQAEHLKAAVPRPKQRAESQHDVDNNHNPAIAA</sequence>
<name>A0A432ZR94_9GAMM</name>
<gene>
    <name evidence="3" type="ORF">CWI84_06895</name>
</gene>
<dbReference type="InterPro" id="IPR024402">
    <property type="entry name" value="DUF2726"/>
</dbReference>
<dbReference type="AlphaFoldDB" id="A0A432ZR94"/>
<feature type="region of interest" description="Disordered" evidence="1">
    <location>
        <begin position="168"/>
        <end position="193"/>
    </location>
</feature>
<dbReference type="RefSeq" id="WP_126841848.1">
    <property type="nucleotide sequence ID" value="NZ_PIQH01000005.1"/>
</dbReference>
<dbReference type="PIRSF" id="PIRSF028063">
    <property type="entry name" value="UCP028063"/>
    <property type="match status" value="1"/>
</dbReference>
<reference evidence="3 4" key="1">
    <citation type="journal article" date="2011" name="Front. Microbiol.">
        <title>Genomic signatures of strain selection and enhancement in Bacillus atrophaeus var. globigii, a historical biowarfare simulant.</title>
        <authorList>
            <person name="Gibbons H.S."/>
            <person name="Broomall S.M."/>
            <person name="McNew L.A."/>
            <person name="Daligault H."/>
            <person name="Chapman C."/>
            <person name="Bruce D."/>
            <person name="Karavis M."/>
            <person name="Krepps M."/>
            <person name="McGregor P.A."/>
            <person name="Hong C."/>
            <person name="Park K.H."/>
            <person name="Akmal A."/>
            <person name="Feldman A."/>
            <person name="Lin J.S."/>
            <person name="Chang W.E."/>
            <person name="Higgs B.W."/>
            <person name="Demirev P."/>
            <person name="Lindquist J."/>
            <person name="Liem A."/>
            <person name="Fochler E."/>
            <person name="Read T.D."/>
            <person name="Tapia R."/>
            <person name="Johnson S."/>
            <person name="Bishop-Lilly K.A."/>
            <person name="Detter C."/>
            <person name="Han C."/>
            <person name="Sozhamannan S."/>
            <person name="Rosenzweig C.N."/>
            <person name="Skowronski E.W."/>
        </authorList>
    </citation>
    <scope>NUCLEOTIDE SEQUENCE [LARGE SCALE GENOMIC DNA]</scope>
    <source>
        <strain evidence="3 4">CC-PW-9</strain>
    </source>
</reference>
<dbReference type="Pfam" id="PF10881">
    <property type="entry name" value="DUF2726"/>
    <property type="match status" value="1"/>
</dbReference>
<dbReference type="InterPro" id="IPR014538">
    <property type="entry name" value="UCP028063_topo_Znf"/>
</dbReference>
<proteinExistence type="predicted"/>
<dbReference type="OrthoDB" id="5600508at2"/>
<feature type="domain" description="DUF2726" evidence="2">
    <location>
        <begin position="37"/>
        <end position="158"/>
    </location>
</feature>
<keyword evidence="4" id="KW-1185">Reference proteome</keyword>
<feature type="compositionally biased region" description="Basic and acidic residues" evidence="1">
    <location>
        <begin position="175"/>
        <end position="185"/>
    </location>
</feature>
<evidence type="ECO:0000256" key="1">
    <source>
        <dbReference type="SAM" id="MobiDB-lite"/>
    </source>
</evidence>
<accession>A0A432ZR94</accession>
<evidence type="ECO:0000313" key="4">
    <source>
        <dbReference type="Proteomes" id="UP000287996"/>
    </source>
</evidence>
<comment type="caution">
    <text evidence="3">The sequence shown here is derived from an EMBL/GenBank/DDBJ whole genome shotgun (WGS) entry which is preliminary data.</text>
</comment>
<dbReference type="Proteomes" id="UP000287996">
    <property type="component" value="Unassembled WGS sequence"/>
</dbReference>
<organism evidence="3 4">
    <name type="scientific">Idiomarina tyrosinivorans</name>
    <dbReference type="NCBI Taxonomy" id="1445662"/>
    <lineage>
        <taxon>Bacteria</taxon>
        <taxon>Pseudomonadati</taxon>
        <taxon>Pseudomonadota</taxon>
        <taxon>Gammaproteobacteria</taxon>
        <taxon>Alteromonadales</taxon>
        <taxon>Idiomarinaceae</taxon>
        <taxon>Idiomarina</taxon>
    </lineage>
</organism>
<dbReference type="EMBL" id="PIQH01000005">
    <property type="protein sequence ID" value="RUO80351.1"/>
    <property type="molecule type" value="Genomic_DNA"/>
</dbReference>
<evidence type="ECO:0000259" key="2">
    <source>
        <dbReference type="Pfam" id="PF10881"/>
    </source>
</evidence>